<dbReference type="Gene3D" id="3.40.50.2000">
    <property type="entry name" value="Glycogen Phosphorylase B"/>
    <property type="match status" value="2"/>
</dbReference>
<protein>
    <submittedName>
        <fullName evidence="3">Glycosyltransferase involved in cell wall biosynthesis</fullName>
    </submittedName>
</protein>
<dbReference type="SUPFAM" id="SSF53756">
    <property type="entry name" value="UDP-Glycosyltransferase/glycogen phosphorylase"/>
    <property type="match status" value="1"/>
</dbReference>
<reference evidence="3 4" key="1">
    <citation type="submission" date="2021-03" db="EMBL/GenBank/DDBJ databases">
        <title>Genomic Encyclopedia of Type Strains, Phase IV (KMG-IV): sequencing the most valuable type-strain genomes for metagenomic binning, comparative biology and taxonomic classification.</title>
        <authorList>
            <person name="Goeker M."/>
        </authorList>
    </citation>
    <scope>NUCLEOTIDE SEQUENCE [LARGE SCALE GENOMIC DNA]</scope>
    <source>
        <strain evidence="3 4">DSM 1289</strain>
    </source>
</reference>
<dbReference type="PANTHER" id="PTHR12526">
    <property type="entry name" value="GLYCOSYLTRANSFERASE"/>
    <property type="match status" value="1"/>
</dbReference>
<comment type="caution">
    <text evidence="3">The sequence shown here is derived from an EMBL/GenBank/DDBJ whole genome shotgun (WGS) entry which is preliminary data.</text>
</comment>
<evidence type="ECO:0000313" key="4">
    <source>
        <dbReference type="Proteomes" id="UP000767291"/>
    </source>
</evidence>
<organism evidence="3 4">
    <name type="scientific">Metaclostridioides mangenotii</name>
    <dbReference type="NCBI Taxonomy" id="1540"/>
    <lineage>
        <taxon>Bacteria</taxon>
        <taxon>Bacillati</taxon>
        <taxon>Bacillota</taxon>
        <taxon>Clostridia</taxon>
        <taxon>Peptostreptococcales</taxon>
        <taxon>Peptostreptococcaceae</taxon>
        <taxon>Metaclostridioides</taxon>
    </lineage>
</organism>
<sequence length="365" mass="41165">MKTICYLADGSNPHTLKYCSFFKDRGYKIHVISLNGGYMDGVDIHDLGSNVEEVKNESVFKKTGYLSYIKEVKKLVNQIKPDILHAQYASSYGFIGSLVGYHPFVVSVWGTDVYDFPNNGFLQKQIIKHNFRKADYIFSNSRDMAKEANKYTKKHVDVTFFGVDMDRFKPIEVEKSEGFTIGIIKSLEKKYGIEYLIRAFKAIKDEYRDKKITLKIGGSGTQRENLETLAKELGVEEDVEFLGRISPEDVAKTFNSFDVSVFPSLREGFGVAAIESEACEVPVVVTNVGGHPESLDNGKTGLIVEPKDPEGLKNAIIKIMEDDELRFNMGKAGRVFVGENYEVNSNFTDIGKIYEDILDKNNNEK</sequence>
<feature type="domain" description="Glycosyl transferase family 1" evidence="1">
    <location>
        <begin position="166"/>
        <end position="334"/>
    </location>
</feature>
<dbReference type="RefSeq" id="WP_209456744.1">
    <property type="nucleotide sequence ID" value="NZ_BAAACS010000002.1"/>
</dbReference>
<evidence type="ECO:0000259" key="1">
    <source>
        <dbReference type="Pfam" id="PF00534"/>
    </source>
</evidence>
<dbReference type="InterPro" id="IPR028098">
    <property type="entry name" value="Glyco_trans_4-like_N"/>
</dbReference>
<dbReference type="Proteomes" id="UP000767291">
    <property type="component" value="Unassembled WGS sequence"/>
</dbReference>
<evidence type="ECO:0000313" key="3">
    <source>
        <dbReference type="EMBL" id="MBP1855306.1"/>
    </source>
</evidence>
<keyword evidence="4" id="KW-1185">Reference proteome</keyword>
<dbReference type="Pfam" id="PF00534">
    <property type="entry name" value="Glycos_transf_1"/>
    <property type="match status" value="1"/>
</dbReference>
<gene>
    <name evidence="3" type="ORF">J2Z43_001699</name>
</gene>
<accession>A0ABS4EBN1</accession>
<feature type="domain" description="Glycosyltransferase subfamily 4-like N-terminal" evidence="2">
    <location>
        <begin position="4"/>
        <end position="141"/>
    </location>
</feature>
<dbReference type="Pfam" id="PF13477">
    <property type="entry name" value="Glyco_trans_4_2"/>
    <property type="match status" value="1"/>
</dbReference>
<dbReference type="PANTHER" id="PTHR12526:SF638">
    <property type="entry name" value="SPORE COAT PROTEIN SA"/>
    <property type="match status" value="1"/>
</dbReference>
<evidence type="ECO:0000259" key="2">
    <source>
        <dbReference type="Pfam" id="PF13477"/>
    </source>
</evidence>
<name>A0ABS4EBN1_9FIRM</name>
<proteinExistence type="predicted"/>
<dbReference type="EMBL" id="JAGGJX010000002">
    <property type="protein sequence ID" value="MBP1855306.1"/>
    <property type="molecule type" value="Genomic_DNA"/>
</dbReference>
<dbReference type="InterPro" id="IPR001296">
    <property type="entry name" value="Glyco_trans_1"/>
</dbReference>